<accession>A0ABR7M286</accession>
<dbReference type="InterPro" id="IPR011047">
    <property type="entry name" value="Quinoprotein_ADH-like_sf"/>
</dbReference>
<evidence type="ECO:0000256" key="1">
    <source>
        <dbReference type="ARBA" id="ARBA00022574"/>
    </source>
</evidence>
<proteinExistence type="predicted"/>
<dbReference type="InterPro" id="IPR001680">
    <property type="entry name" value="WD40_rpt"/>
</dbReference>
<dbReference type="InterPro" id="IPR020472">
    <property type="entry name" value="WD40_PAC1"/>
</dbReference>
<comment type="caution">
    <text evidence="4">The sequence shown here is derived from an EMBL/GenBank/DDBJ whole genome shotgun (WGS) entry which is preliminary data.</text>
</comment>
<dbReference type="PANTHER" id="PTHR22847:SF637">
    <property type="entry name" value="WD REPEAT DOMAIN 5B"/>
    <property type="match status" value="1"/>
</dbReference>
<dbReference type="InterPro" id="IPR036322">
    <property type="entry name" value="WD40_repeat_dom_sf"/>
</dbReference>
<sequence>MRSEAVWESVAPGVELATLEGHVGRAADLCTIEGEGRTLLVSASADGTLRIWDPATERQVRVMHGHADGVDTVLNVGGVLVSSGRDRTVRTWNPVTGEQLGKLTDHKGAIPVEVGGETLVASAARDSVRLWDPRMGETRHVITGATGRAVACCKDLMMAPAVAGGVGLWDVATGELRGIVKPDGHTTVDLCAVTVGGKTLFASAGYDKEMEGGRIRLWDPATGEVAGVIEHEPLVDATLDRITHVRAVELGGRERLVSVGHKTVRIWDQDTGSPLQVFIPPDSWVEQACFFRADGRALLAVPQKYSDWLCVWDTASGELVNRIQNGRGPTEALCSFEHDGRTLLASADGYLRTVRLWDPLGPGTSPRPKGHTGAVYGVWAFQDKVVSVANESLRIWNPETGTQIRRIRGSMFGVEDVHAFTLDGRELLAGAFAIYDDGLIRIWDPAAGRQLRRLERRWDEGPTIVCSFSREGRVLLAAAGDSILRIWDPATGKLEHEQEWGSDLQWLGRITVDGRPALVANERGHGLRIWYPADAAWQDMAGPSADFAFMLDDRPLVATKDSERLRIWNPLTAEEQCVLQGGAGTRFAGIGVLTLDGHPLLATHGEEDRTVRIWDPTTGRCEQVIPVHHEVVGCAPLGNGLLATAVPSGLIVHRVSP</sequence>
<keyword evidence="5" id="KW-1185">Reference proteome</keyword>
<dbReference type="SMART" id="SM00320">
    <property type="entry name" value="WD40"/>
    <property type="match status" value="11"/>
</dbReference>
<feature type="repeat" description="WD" evidence="3">
    <location>
        <begin position="63"/>
        <end position="102"/>
    </location>
</feature>
<reference evidence="4 5" key="1">
    <citation type="submission" date="2020-06" db="EMBL/GenBank/DDBJ databases">
        <title>Actinomadura xiongansis sp. nov., isolated from soil of Baiyangdian.</title>
        <authorList>
            <person name="Zhang X."/>
        </authorList>
    </citation>
    <scope>NUCLEOTIDE SEQUENCE [LARGE SCALE GENOMIC DNA]</scope>
    <source>
        <strain evidence="4 5">HBUM206468</strain>
    </source>
</reference>
<dbReference type="RefSeq" id="WP_187248058.1">
    <property type="nucleotide sequence ID" value="NZ_BAAAOK010000001.1"/>
</dbReference>
<dbReference type="InterPro" id="IPR015943">
    <property type="entry name" value="WD40/YVTN_repeat-like_dom_sf"/>
</dbReference>
<evidence type="ECO:0000256" key="3">
    <source>
        <dbReference type="PROSITE-ProRule" id="PRU00221"/>
    </source>
</evidence>
<gene>
    <name evidence="4" type="ORF">HKK74_36835</name>
</gene>
<keyword evidence="1 3" id="KW-0853">WD repeat</keyword>
<evidence type="ECO:0000313" key="4">
    <source>
        <dbReference type="EMBL" id="MBC6471018.1"/>
    </source>
</evidence>
<name>A0ABR7M286_9ACTN</name>
<feature type="repeat" description="WD" evidence="3">
    <location>
        <begin position="467"/>
        <end position="497"/>
    </location>
</feature>
<dbReference type="Pfam" id="PF00400">
    <property type="entry name" value="WD40"/>
    <property type="match status" value="3"/>
</dbReference>
<feature type="repeat" description="WD" evidence="3">
    <location>
        <begin position="39"/>
        <end position="62"/>
    </location>
</feature>
<dbReference type="PRINTS" id="PR00320">
    <property type="entry name" value="GPROTEINBRPT"/>
</dbReference>
<dbReference type="EMBL" id="JABVEC010000054">
    <property type="protein sequence ID" value="MBC6471018.1"/>
    <property type="molecule type" value="Genomic_DNA"/>
</dbReference>
<evidence type="ECO:0000256" key="2">
    <source>
        <dbReference type="ARBA" id="ARBA00022737"/>
    </source>
</evidence>
<dbReference type="PROSITE" id="PS50082">
    <property type="entry name" value="WD_REPEATS_2"/>
    <property type="match status" value="3"/>
</dbReference>
<dbReference type="SUPFAM" id="SSF50998">
    <property type="entry name" value="Quinoprotein alcohol dehydrogenase-like"/>
    <property type="match status" value="1"/>
</dbReference>
<protein>
    <recommendedName>
        <fullName evidence="6">WD40 repeat</fullName>
    </recommendedName>
</protein>
<evidence type="ECO:0008006" key="6">
    <source>
        <dbReference type="Google" id="ProtNLM"/>
    </source>
</evidence>
<dbReference type="SUPFAM" id="SSF50978">
    <property type="entry name" value="WD40 repeat-like"/>
    <property type="match status" value="1"/>
</dbReference>
<organism evidence="4 5">
    <name type="scientific">Actinomadura alba</name>
    <dbReference type="NCBI Taxonomy" id="406431"/>
    <lineage>
        <taxon>Bacteria</taxon>
        <taxon>Bacillati</taxon>
        <taxon>Actinomycetota</taxon>
        <taxon>Actinomycetes</taxon>
        <taxon>Streptosporangiales</taxon>
        <taxon>Thermomonosporaceae</taxon>
        <taxon>Actinomadura</taxon>
    </lineage>
</organism>
<keyword evidence="2" id="KW-0677">Repeat</keyword>
<dbReference type="Gene3D" id="2.130.10.10">
    <property type="entry name" value="YVTN repeat-like/Quinoprotein amine dehydrogenase"/>
    <property type="match status" value="4"/>
</dbReference>
<dbReference type="Proteomes" id="UP000805614">
    <property type="component" value="Unassembled WGS sequence"/>
</dbReference>
<evidence type="ECO:0000313" key="5">
    <source>
        <dbReference type="Proteomes" id="UP000805614"/>
    </source>
</evidence>
<dbReference type="PANTHER" id="PTHR22847">
    <property type="entry name" value="WD40 REPEAT PROTEIN"/>
    <property type="match status" value="1"/>
</dbReference>